<dbReference type="EMBL" id="JAAIUW010000006">
    <property type="protein sequence ID" value="KAF7828153.1"/>
    <property type="molecule type" value="Genomic_DNA"/>
</dbReference>
<keyword evidence="4" id="KW-1185">Reference proteome</keyword>
<dbReference type="AlphaFoldDB" id="A0A834WP43"/>
<organism evidence="3 4">
    <name type="scientific">Senna tora</name>
    <dbReference type="NCBI Taxonomy" id="362788"/>
    <lineage>
        <taxon>Eukaryota</taxon>
        <taxon>Viridiplantae</taxon>
        <taxon>Streptophyta</taxon>
        <taxon>Embryophyta</taxon>
        <taxon>Tracheophyta</taxon>
        <taxon>Spermatophyta</taxon>
        <taxon>Magnoliopsida</taxon>
        <taxon>eudicotyledons</taxon>
        <taxon>Gunneridae</taxon>
        <taxon>Pentapetalae</taxon>
        <taxon>rosids</taxon>
        <taxon>fabids</taxon>
        <taxon>Fabales</taxon>
        <taxon>Fabaceae</taxon>
        <taxon>Caesalpinioideae</taxon>
        <taxon>Cassia clade</taxon>
        <taxon>Senna</taxon>
    </lineage>
</organism>
<feature type="region of interest" description="Disordered" evidence="1">
    <location>
        <begin position="207"/>
        <end position="228"/>
    </location>
</feature>
<dbReference type="OrthoDB" id="1293395at2759"/>
<protein>
    <submittedName>
        <fullName evidence="3">Histidine-rich glycoprotein-like</fullName>
    </submittedName>
</protein>
<evidence type="ECO:0000256" key="2">
    <source>
        <dbReference type="SAM" id="SignalP"/>
    </source>
</evidence>
<accession>A0A834WP43</accession>
<name>A0A834WP43_9FABA</name>
<dbReference type="Proteomes" id="UP000634136">
    <property type="component" value="Unassembled WGS sequence"/>
</dbReference>
<reference evidence="3" key="1">
    <citation type="submission" date="2020-09" db="EMBL/GenBank/DDBJ databases">
        <title>Genome-Enabled Discovery of Anthraquinone Biosynthesis in Senna tora.</title>
        <authorList>
            <person name="Kang S.-H."/>
            <person name="Pandey R.P."/>
            <person name="Lee C.-M."/>
            <person name="Sim J.-S."/>
            <person name="Jeong J.-T."/>
            <person name="Choi B.-S."/>
            <person name="Jung M."/>
            <person name="Ginzburg D."/>
            <person name="Zhao K."/>
            <person name="Won S.Y."/>
            <person name="Oh T.-J."/>
            <person name="Yu Y."/>
            <person name="Kim N.-H."/>
            <person name="Lee O.R."/>
            <person name="Lee T.-H."/>
            <person name="Bashyal P."/>
            <person name="Kim T.-S."/>
            <person name="Lee W.-H."/>
            <person name="Kawkins C."/>
            <person name="Kim C.-K."/>
            <person name="Kim J.S."/>
            <person name="Ahn B.O."/>
            <person name="Rhee S.Y."/>
            <person name="Sohng J.K."/>
        </authorList>
    </citation>
    <scope>NUCLEOTIDE SEQUENCE</scope>
    <source>
        <tissue evidence="3">Leaf</tissue>
    </source>
</reference>
<keyword evidence="2" id="KW-0732">Signal</keyword>
<feature type="compositionally biased region" description="Basic and acidic residues" evidence="1">
    <location>
        <begin position="72"/>
        <end position="87"/>
    </location>
</feature>
<evidence type="ECO:0000313" key="3">
    <source>
        <dbReference type="EMBL" id="KAF7828153.1"/>
    </source>
</evidence>
<sequence>MASPTSSFTLFFCLLLFFTLSSARTPLDLPDANHDSLSESDHNSAVPNTIFLPSDKLESESESESESVTDIQSDRQNSDSKTSKPDTEVELEPLESTESAEPITVISFRPVNRHIPRRPLPLSFRLGHRCRHGHEFKPWNPRLPRRQIPYGNDMILSNGEDRSFDLNMPDGGVRQIPVRWTRFRRVDPRFSDETRMERSDVMRRPHFHHHHDHDHDHDHHHFHEHERDHDDDGVMKRIRKFLQHF</sequence>
<evidence type="ECO:0000313" key="4">
    <source>
        <dbReference type="Proteomes" id="UP000634136"/>
    </source>
</evidence>
<feature type="compositionally biased region" description="Basic and acidic residues" evidence="1">
    <location>
        <begin position="213"/>
        <end position="228"/>
    </location>
</feature>
<feature type="region of interest" description="Disordered" evidence="1">
    <location>
        <begin position="34"/>
        <end position="98"/>
    </location>
</feature>
<comment type="caution">
    <text evidence="3">The sequence shown here is derived from an EMBL/GenBank/DDBJ whole genome shotgun (WGS) entry which is preliminary data.</text>
</comment>
<feature type="signal peptide" evidence="2">
    <location>
        <begin position="1"/>
        <end position="23"/>
    </location>
</feature>
<proteinExistence type="predicted"/>
<gene>
    <name evidence="3" type="ORF">G2W53_019317</name>
</gene>
<evidence type="ECO:0000256" key="1">
    <source>
        <dbReference type="SAM" id="MobiDB-lite"/>
    </source>
</evidence>
<feature type="chain" id="PRO_5032920596" evidence="2">
    <location>
        <begin position="24"/>
        <end position="245"/>
    </location>
</feature>